<dbReference type="Gene3D" id="3.90.1310.10">
    <property type="entry name" value="Penicillin-binding protein 2a (Domain 2)"/>
    <property type="match status" value="2"/>
</dbReference>
<keyword evidence="3" id="KW-1133">Transmembrane helix</keyword>
<feature type="transmembrane region" description="Helical" evidence="3">
    <location>
        <begin position="12"/>
        <end position="31"/>
    </location>
</feature>
<evidence type="ECO:0000256" key="3">
    <source>
        <dbReference type="SAM" id="Phobius"/>
    </source>
</evidence>
<dbReference type="Gene3D" id="3.30.450.330">
    <property type="match status" value="1"/>
</dbReference>
<organism evidence="6">
    <name type="scientific">mine drainage metagenome</name>
    <dbReference type="NCBI Taxonomy" id="410659"/>
    <lineage>
        <taxon>unclassified sequences</taxon>
        <taxon>metagenomes</taxon>
        <taxon>ecological metagenomes</taxon>
    </lineage>
</organism>
<dbReference type="Pfam" id="PF00905">
    <property type="entry name" value="Transpeptidase"/>
    <property type="match status" value="1"/>
</dbReference>
<proteinExistence type="predicted"/>
<dbReference type="EMBL" id="MLJW01000002">
    <property type="protein sequence ID" value="OIR18559.1"/>
    <property type="molecule type" value="Genomic_DNA"/>
</dbReference>
<dbReference type="Gene3D" id="3.40.710.10">
    <property type="entry name" value="DD-peptidase/beta-lactamase superfamily"/>
    <property type="match status" value="1"/>
</dbReference>
<feature type="domain" description="Penicillin-binding protein dimerisation" evidence="5">
    <location>
        <begin position="54"/>
        <end position="265"/>
    </location>
</feature>
<comment type="caution">
    <text evidence="6">The sequence shown here is derived from an EMBL/GenBank/DDBJ whole genome shotgun (WGS) entry which is preliminary data.</text>
</comment>
<dbReference type="GO" id="GO:0005886">
    <property type="term" value="C:plasma membrane"/>
    <property type="evidence" value="ECO:0007669"/>
    <property type="project" value="TreeGrafter"/>
</dbReference>
<protein>
    <submittedName>
        <fullName evidence="6">Penicillin-binding protein 2</fullName>
    </submittedName>
</protein>
<sequence length="656" mass="72285">MRRGFASNYRTAVIAAMIGLCFASIAVRLYYLHVLDRAQFLKMIEKARYAIDVENARRGDILDSRGNLLATSNSQVVLGVDPQAVQTEDEKKWPELSALIGVPLSDIQRIFLTKTRPPEIKSPAATAATAAAAATKPEAAADQKPVDVSVGPKFEFNLADDGSGKTTVPSEVLDDQLDENGQRPIRWAKLRDDLDESVYDQVMKLHIKGLYGNRVYRRAYPHNSLAAHVVGFVNHQNVPVMGIEKYANFYLAGHNGWVVTEVDGRRHELAQFRTREVDPVDGYNVVLSIDSVVQDIVEQELTYIGEHFKPLKATIIVMDARTGFILALGNYPTFNPNEYQKASIASLTDPAVSDVLEPGSTFKIVATSGALQEGLVNPETTFDCNDDTVVLDGKVRRLPRDDEHFDHRLTLREVLSHSSNRGAFRCAYLLGPQKFYDYAKKYGFGEYTHFALGPESRGVLIPPDKWDGLTFTRMPMGHSVSATPLQITYAMGVIASGGELLRPQVIQEIRDSHNEVVFRYGREVRRRVISRRTAETMAAMLNWVTVPGQGTAPAAAIPGFQVAGKTGTAEKIINGKYSRTKHVASFVGFFPASRPAIVMSVIVDQASANLPGGVAYGSIVSAPSFRHIGEKLIQYLNIKPVDETQRPPSLLALSSR</sequence>
<dbReference type="GO" id="GO:0071555">
    <property type="term" value="P:cell wall organization"/>
    <property type="evidence" value="ECO:0007669"/>
    <property type="project" value="TreeGrafter"/>
</dbReference>
<evidence type="ECO:0000313" key="6">
    <source>
        <dbReference type="EMBL" id="OIR18559.1"/>
    </source>
</evidence>
<dbReference type="InterPro" id="IPR036138">
    <property type="entry name" value="PBP_dimer_sf"/>
</dbReference>
<dbReference type="SUPFAM" id="SSF56601">
    <property type="entry name" value="beta-lactamase/transpeptidase-like"/>
    <property type="match status" value="1"/>
</dbReference>
<dbReference type="PANTHER" id="PTHR30627:SF1">
    <property type="entry name" value="PEPTIDOGLYCAN D,D-TRANSPEPTIDASE FTSI"/>
    <property type="match status" value="1"/>
</dbReference>
<dbReference type="InterPro" id="IPR005311">
    <property type="entry name" value="PBP_dimer"/>
</dbReference>
<accession>A0A1J5TCB3</accession>
<evidence type="ECO:0000259" key="4">
    <source>
        <dbReference type="Pfam" id="PF00905"/>
    </source>
</evidence>
<dbReference type="InterPro" id="IPR050515">
    <property type="entry name" value="Beta-lactam/transpept"/>
</dbReference>
<dbReference type="InterPro" id="IPR001460">
    <property type="entry name" value="PCN-bd_Tpept"/>
</dbReference>
<feature type="domain" description="Penicillin-binding protein transpeptidase" evidence="4">
    <location>
        <begin position="314"/>
        <end position="628"/>
    </location>
</feature>
<dbReference type="PANTHER" id="PTHR30627">
    <property type="entry name" value="PEPTIDOGLYCAN D,D-TRANSPEPTIDASE"/>
    <property type="match status" value="1"/>
</dbReference>
<dbReference type="Pfam" id="PF03717">
    <property type="entry name" value="PBP_dimer"/>
    <property type="match status" value="1"/>
</dbReference>
<evidence type="ECO:0000256" key="2">
    <source>
        <dbReference type="ARBA" id="ARBA00023136"/>
    </source>
</evidence>
<dbReference type="GO" id="GO:0008658">
    <property type="term" value="F:penicillin binding"/>
    <property type="evidence" value="ECO:0007669"/>
    <property type="project" value="InterPro"/>
</dbReference>
<reference evidence="6" key="1">
    <citation type="submission" date="2016-10" db="EMBL/GenBank/DDBJ databases">
        <title>Sequence of Gallionella enrichment culture.</title>
        <authorList>
            <person name="Poehlein A."/>
            <person name="Muehling M."/>
            <person name="Daniel R."/>
        </authorList>
    </citation>
    <scope>NUCLEOTIDE SEQUENCE</scope>
</reference>
<dbReference type="InterPro" id="IPR012338">
    <property type="entry name" value="Beta-lactam/transpept-like"/>
</dbReference>
<dbReference type="SUPFAM" id="SSF56519">
    <property type="entry name" value="Penicillin binding protein dimerisation domain"/>
    <property type="match status" value="1"/>
</dbReference>
<evidence type="ECO:0000259" key="5">
    <source>
        <dbReference type="Pfam" id="PF03717"/>
    </source>
</evidence>
<keyword evidence="3" id="KW-0812">Transmembrane</keyword>
<evidence type="ECO:0000256" key="1">
    <source>
        <dbReference type="ARBA" id="ARBA00004370"/>
    </source>
</evidence>
<dbReference type="AlphaFoldDB" id="A0A1J5TCB3"/>
<name>A0A1J5TCB3_9ZZZZ</name>
<comment type="subcellular location">
    <subcellularLocation>
        <location evidence="1">Membrane</location>
    </subcellularLocation>
</comment>
<gene>
    <name evidence="6" type="primary">penA_2</name>
    <name evidence="6" type="ORF">GALL_08960</name>
</gene>
<keyword evidence="2 3" id="KW-0472">Membrane</keyword>